<evidence type="ECO:0000256" key="1">
    <source>
        <dbReference type="SAM" id="MobiDB-lite"/>
    </source>
</evidence>
<protein>
    <submittedName>
        <fullName evidence="2">Uncharacterized protein</fullName>
    </submittedName>
</protein>
<dbReference type="Proteomes" id="UP001266305">
    <property type="component" value="Unassembled WGS sequence"/>
</dbReference>
<dbReference type="EMBL" id="JASSZA010000005">
    <property type="protein sequence ID" value="KAK2112606.1"/>
    <property type="molecule type" value="Genomic_DNA"/>
</dbReference>
<sequence>MACFPRRLQEVVPTSPGHGPSASCREKGAGLPRLRSPLCPRIISAEERSRKPVLPRGVVPLEGMLRRRNCRLQHVFPDSQSHGSRPVARQCYRKLRPSGARVVAFRVPRSAFRVPQTSRCRYSASSWRPNTRPLSAQTQSAFQAWEARRCS</sequence>
<keyword evidence="3" id="KW-1185">Reference proteome</keyword>
<organism evidence="2 3">
    <name type="scientific">Saguinus oedipus</name>
    <name type="common">Cotton-top tamarin</name>
    <name type="synonym">Oedipomidas oedipus</name>
    <dbReference type="NCBI Taxonomy" id="9490"/>
    <lineage>
        <taxon>Eukaryota</taxon>
        <taxon>Metazoa</taxon>
        <taxon>Chordata</taxon>
        <taxon>Craniata</taxon>
        <taxon>Vertebrata</taxon>
        <taxon>Euteleostomi</taxon>
        <taxon>Mammalia</taxon>
        <taxon>Eutheria</taxon>
        <taxon>Euarchontoglires</taxon>
        <taxon>Primates</taxon>
        <taxon>Haplorrhini</taxon>
        <taxon>Platyrrhini</taxon>
        <taxon>Cebidae</taxon>
        <taxon>Callitrichinae</taxon>
        <taxon>Saguinus</taxon>
    </lineage>
</organism>
<accession>A0ABQ9VT86</accession>
<evidence type="ECO:0000313" key="3">
    <source>
        <dbReference type="Proteomes" id="UP001266305"/>
    </source>
</evidence>
<name>A0ABQ9VT86_SAGOE</name>
<proteinExistence type="predicted"/>
<gene>
    <name evidence="2" type="ORF">P7K49_012353</name>
</gene>
<evidence type="ECO:0000313" key="2">
    <source>
        <dbReference type="EMBL" id="KAK2112606.1"/>
    </source>
</evidence>
<reference evidence="2 3" key="1">
    <citation type="submission" date="2023-05" db="EMBL/GenBank/DDBJ databases">
        <title>B98-5 Cell Line De Novo Hybrid Assembly: An Optical Mapping Approach.</title>
        <authorList>
            <person name="Kananen K."/>
            <person name="Auerbach J.A."/>
            <person name="Kautto E."/>
            <person name="Blachly J.S."/>
        </authorList>
    </citation>
    <scope>NUCLEOTIDE SEQUENCE [LARGE SCALE GENOMIC DNA]</scope>
    <source>
        <strain evidence="2">B95-8</strain>
        <tissue evidence="2">Cell line</tissue>
    </source>
</reference>
<feature type="region of interest" description="Disordered" evidence="1">
    <location>
        <begin position="1"/>
        <end position="29"/>
    </location>
</feature>
<comment type="caution">
    <text evidence="2">The sequence shown here is derived from an EMBL/GenBank/DDBJ whole genome shotgun (WGS) entry which is preliminary data.</text>
</comment>